<dbReference type="InterPro" id="IPR026387">
    <property type="entry name" value="OMP_w_GlyGly"/>
</dbReference>
<keyword evidence="1" id="KW-0732">Signal</keyword>
<dbReference type="EMBL" id="JAOVZB010000006">
    <property type="protein sequence ID" value="MCV2403727.1"/>
    <property type="molecule type" value="Genomic_DNA"/>
</dbReference>
<feature type="signal peptide" evidence="1">
    <location>
        <begin position="1"/>
        <end position="21"/>
    </location>
</feature>
<reference evidence="2 3" key="1">
    <citation type="submission" date="2022-10" db="EMBL/GenBank/DDBJ databases">
        <title>Marinomonas transparenta sp. nov. and Marinomonas sargassi sp. nov., isolated from marine alga (Sargassum natans (L.) Gaillon).</title>
        <authorList>
            <person name="Wang Y."/>
        </authorList>
    </citation>
    <scope>NUCLEOTIDE SEQUENCE [LARGE SCALE GENOMIC DNA]</scope>
    <source>
        <strain evidence="2 3">C2222</strain>
    </source>
</reference>
<dbReference type="NCBIfam" id="TIGR04219">
    <property type="entry name" value="OMP_w_GlyGly"/>
    <property type="match status" value="1"/>
</dbReference>
<keyword evidence="3" id="KW-1185">Reference proteome</keyword>
<dbReference type="RefSeq" id="WP_263531110.1">
    <property type="nucleotide sequence ID" value="NZ_JAOVZB010000006.1"/>
</dbReference>
<dbReference type="Proteomes" id="UP001209713">
    <property type="component" value="Unassembled WGS sequence"/>
</dbReference>
<proteinExistence type="predicted"/>
<gene>
    <name evidence="2" type="ORF">OFY17_12700</name>
</gene>
<evidence type="ECO:0000313" key="3">
    <source>
        <dbReference type="Proteomes" id="UP001209713"/>
    </source>
</evidence>
<evidence type="ECO:0000256" key="1">
    <source>
        <dbReference type="SAM" id="SignalP"/>
    </source>
</evidence>
<feature type="chain" id="PRO_5046663668" evidence="1">
    <location>
        <begin position="22"/>
        <end position="228"/>
    </location>
</feature>
<comment type="caution">
    <text evidence="2">The sequence shown here is derived from an EMBL/GenBank/DDBJ whole genome shotgun (WGS) entry which is preliminary data.</text>
</comment>
<organism evidence="2 3">
    <name type="scientific">Marinomonas sargassi</name>
    <dbReference type="NCBI Taxonomy" id="2984494"/>
    <lineage>
        <taxon>Bacteria</taxon>
        <taxon>Pseudomonadati</taxon>
        <taxon>Pseudomonadota</taxon>
        <taxon>Gammaproteobacteria</taxon>
        <taxon>Oceanospirillales</taxon>
        <taxon>Oceanospirillaceae</taxon>
        <taxon>Marinomonas</taxon>
    </lineage>
</organism>
<name>A0ABT2YUZ6_9GAMM</name>
<protein>
    <submittedName>
        <fullName evidence="2">TIGR04219 family outer membrane beta-barrel protein</fullName>
    </submittedName>
</protein>
<accession>A0ABT2YUZ6</accession>
<evidence type="ECO:0000313" key="2">
    <source>
        <dbReference type="EMBL" id="MCV2403727.1"/>
    </source>
</evidence>
<sequence>MKLFSSVFAFSILLLTSTAHADFIGANVEVGGFKTEADFKTNSSNDFVFEDSTGTYFSIDVQHPIPLIPNARVDTFEFDVDGKSGTTDSTLDVSLKDVTGYYGISLLWVGVEAGLLGRNISINYTEGGTDKNASNALLPMYYLSAKLSIPGTNIQIAAESKQSIDLQILADLNMVEDANDSASDVIYKIAYQPIPILGLEVGYREMNHIIDSVTMDHTGYFLGVTIDI</sequence>